<dbReference type="EMBL" id="UZAU01000679">
    <property type="status" value="NOT_ANNOTATED_CDS"/>
    <property type="molecule type" value="Genomic_DNA"/>
</dbReference>
<feature type="compositionally biased region" description="Low complexity" evidence="8">
    <location>
        <begin position="62"/>
        <end position="81"/>
    </location>
</feature>
<evidence type="ECO:0000256" key="9">
    <source>
        <dbReference type="SAM" id="SignalP"/>
    </source>
</evidence>
<comment type="similarity">
    <text evidence="2 7">Belongs to the Tic20 family.</text>
</comment>
<feature type="compositionally biased region" description="Low complexity" evidence="8">
    <location>
        <begin position="117"/>
        <end position="135"/>
    </location>
</feature>
<comment type="subcellular location">
    <subcellularLocation>
        <location evidence="1">Plastid</location>
        <location evidence="1">Chloroplast inner membrane</location>
        <topology evidence="1">Multi-pass membrane protein</topology>
    </subcellularLocation>
    <subcellularLocation>
        <location evidence="7">Plastid</location>
        <location evidence="7">Chloroplast membrane</location>
        <topology evidence="7">Multi-pass membrane protein</topology>
    </subcellularLocation>
</comment>
<keyword evidence="9" id="KW-0732">Signal</keyword>
<keyword evidence="7" id="KW-0150">Chloroplast</keyword>
<feature type="signal peptide" evidence="9">
    <location>
        <begin position="1"/>
        <end position="19"/>
    </location>
</feature>
<dbReference type="Gramene" id="evm.model.08.92">
    <property type="protein sequence ID" value="cds.evm.model.08.92"/>
    <property type="gene ID" value="evm.TU.08.92"/>
</dbReference>
<keyword evidence="5 7" id="KW-1133">Transmembrane helix</keyword>
<dbReference type="OMA" id="FNLIQAD"/>
<evidence type="ECO:0000256" key="6">
    <source>
        <dbReference type="ARBA" id="ARBA00023136"/>
    </source>
</evidence>
<keyword evidence="3 7" id="KW-0812">Transmembrane</keyword>
<feature type="transmembrane region" description="Helical" evidence="7">
    <location>
        <begin position="196"/>
        <end position="214"/>
    </location>
</feature>
<feature type="compositionally biased region" description="Low complexity" evidence="8">
    <location>
        <begin position="40"/>
        <end position="54"/>
    </location>
</feature>
<keyword evidence="11" id="KW-1185">Reference proteome</keyword>
<keyword evidence="6 7" id="KW-0472">Membrane</keyword>
<protein>
    <recommendedName>
        <fullName evidence="7">Protein TIC 20</fullName>
    </recommendedName>
</protein>
<dbReference type="PANTHER" id="PTHR33510:SF11">
    <property type="entry name" value="PROTEIN TIC 20-V, CHLOROPLASTIC"/>
    <property type="match status" value="1"/>
</dbReference>
<feature type="chain" id="PRO_5030973287" description="Protein TIC 20" evidence="9">
    <location>
        <begin position="20"/>
        <end position="299"/>
    </location>
</feature>
<dbReference type="Pfam" id="PF16166">
    <property type="entry name" value="TIC20"/>
    <property type="match status" value="1"/>
</dbReference>
<keyword evidence="7" id="KW-0934">Plastid</keyword>
<feature type="region of interest" description="Disordered" evidence="8">
    <location>
        <begin position="148"/>
        <end position="191"/>
    </location>
</feature>
<evidence type="ECO:0000313" key="11">
    <source>
        <dbReference type="Proteomes" id="UP000596661"/>
    </source>
</evidence>
<dbReference type="AlphaFoldDB" id="A0A803QCT0"/>
<feature type="compositionally biased region" description="Low complexity" evidence="8">
    <location>
        <begin position="148"/>
        <end position="167"/>
    </location>
</feature>
<dbReference type="GO" id="GO:0009706">
    <property type="term" value="C:chloroplast inner membrane"/>
    <property type="evidence" value="ECO:0007669"/>
    <property type="project" value="UniProtKB-SubCell"/>
</dbReference>
<dbReference type="InterPro" id="IPR005691">
    <property type="entry name" value="Tic20"/>
</dbReference>
<dbReference type="PANTHER" id="PTHR33510">
    <property type="entry name" value="PROTEIN TIC 20-II, CHLOROPLASTIC"/>
    <property type="match status" value="1"/>
</dbReference>
<sequence>MHWVVVLSLLLLSSAMVQSYNAPAPSPTTKPPPPPPSSPLSPQSSPAHSPTPFSSSPPPSKSPAHSPTKSPTPVTSPAKSPINAPSVAPKASPLVSPIVSPASPSPVTAAAPPPVASSPSLAPVSSPELSPVGAAPAAEGPVIAATPETSASIPSSSADSPSMFPSSGSPPIPTPESLSPETAQGPAGDGSGSNSVYGVHVVLSGLGIWAALVLNRNFSRYVRFNTMQAIVLDVLLIFPDLLERSFNPKDGVGLDLLMSLDSTVFLFLLVCLVYGSSSCILGQLPRLPIVAEAAERQVL</sequence>
<evidence type="ECO:0000256" key="4">
    <source>
        <dbReference type="ARBA" id="ARBA00022780"/>
    </source>
</evidence>
<comment type="function">
    <text evidence="7">Involved in protein precursor import into chloroplasts.</text>
</comment>
<name>A0A803QCT0_CANSA</name>
<proteinExistence type="inferred from homology"/>
<accession>A0A803QCT0</accession>
<dbReference type="Proteomes" id="UP000596661">
    <property type="component" value="Chromosome 8"/>
</dbReference>
<feature type="transmembrane region" description="Helical" evidence="7">
    <location>
        <begin position="262"/>
        <end position="281"/>
    </location>
</feature>
<evidence type="ECO:0000256" key="7">
    <source>
        <dbReference type="RuleBase" id="RU367003"/>
    </source>
</evidence>
<feature type="compositionally biased region" description="Low complexity" evidence="8">
    <location>
        <begin position="91"/>
        <end position="110"/>
    </location>
</feature>
<comment type="caution">
    <text evidence="7">Lacks conserved residue(s) required for the propagation of feature annotation.</text>
</comment>
<feature type="compositionally biased region" description="Pro residues" evidence="8">
    <location>
        <begin position="24"/>
        <end position="39"/>
    </location>
</feature>
<evidence type="ECO:0000256" key="3">
    <source>
        <dbReference type="ARBA" id="ARBA00022692"/>
    </source>
</evidence>
<dbReference type="EnsemblPlants" id="evm.model.08.92">
    <property type="protein sequence ID" value="cds.evm.model.08.92"/>
    <property type="gene ID" value="evm.TU.08.92"/>
</dbReference>
<feature type="transmembrane region" description="Helical" evidence="7">
    <location>
        <begin position="221"/>
        <end position="242"/>
    </location>
</feature>
<reference evidence="10" key="2">
    <citation type="submission" date="2021-03" db="UniProtKB">
        <authorList>
            <consortium name="EnsemblPlants"/>
        </authorList>
    </citation>
    <scope>IDENTIFICATION</scope>
</reference>
<feature type="region of interest" description="Disordered" evidence="8">
    <location>
        <begin position="20"/>
        <end position="135"/>
    </location>
</feature>
<evidence type="ECO:0000256" key="1">
    <source>
        <dbReference type="ARBA" id="ARBA00004478"/>
    </source>
</evidence>
<evidence type="ECO:0000313" key="10">
    <source>
        <dbReference type="EnsemblPlants" id="cds.evm.model.08.92"/>
    </source>
</evidence>
<evidence type="ECO:0000256" key="8">
    <source>
        <dbReference type="SAM" id="MobiDB-lite"/>
    </source>
</evidence>
<reference evidence="10" key="1">
    <citation type="submission" date="2018-11" db="EMBL/GenBank/DDBJ databases">
        <authorList>
            <person name="Grassa J C."/>
        </authorList>
    </citation>
    <scope>NUCLEOTIDE SEQUENCE [LARGE SCALE GENOMIC DNA]</scope>
</reference>
<evidence type="ECO:0000256" key="5">
    <source>
        <dbReference type="ARBA" id="ARBA00022989"/>
    </source>
</evidence>
<organism evidence="10 11">
    <name type="scientific">Cannabis sativa</name>
    <name type="common">Hemp</name>
    <name type="synonym">Marijuana</name>
    <dbReference type="NCBI Taxonomy" id="3483"/>
    <lineage>
        <taxon>Eukaryota</taxon>
        <taxon>Viridiplantae</taxon>
        <taxon>Streptophyta</taxon>
        <taxon>Embryophyta</taxon>
        <taxon>Tracheophyta</taxon>
        <taxon>Spermatophyta</taxon>
        <taxon>Magnoliopsida</taxon>
        <taxon>eudicotyledons</taxon>
        <taxon>Gunneridae</taxon>
        <taxon>Pentapetalae</taxon>
        <taxon>rosids</taxon>
        <taxon>fabids</taxon>
        <taxon>Rosales</taxon>
        <taxon>Cannabaceae</taxon>
        <taxon>Cannabis</taxon>
    </lineage>
</organism>
<evidence type="ECO:0000256" key="2">
    <source>
        <dbReference type="ARBA" id="ARBA00009596"/>
    </source>
</evidence>
<keyword evidence="4" id="KW-1001">Plastid inner membrane</keyword>